<evidence type="ECO:0000256" key="6">
    <source>
        <dbReference type="HAMAP-Rule" id="MF_00313"/>
    </source>
</evidence>
<evidence type="ECO:0000256" key="3">
    <source>
        <dbReference type="ARBA" id="ARBA00012918"/>
    </source>
</evidence>
<dbReference type="AlphaFoldDB" id="A0AAW5F4R3"/>
<evidence type="ECO:0000313" key="7">
    <source>
        <dbReference type="EMBL" id="MCK0086439.1"/>
    </source>
</evidence>
<comment type="caution">
    <text evidence="7">The sequence shown here is derived from an EMBL/GenBank/DDBJ whole genome shotgun (WGS) entry which is preliminary data.</text>
</comment>
<dbReference type="InterPro" id="IPR015868">
    <property type="entry name" value="Glutaminase"/>
</dbReference>
<dbReference type="GO" id="GO:0006543">
    <property type="term" value="P:L-glutamine catabolic process"/>
    <property type="evidence" value="ECO:0007669"/>
    <property type="project" value="TreeGrafter"/>
</dbReference>
<dbReference type="SUPFAM" id="SSF56601">
    <property type="entry name" value="beta-lactamase/transpeptidase-like"/>
    <property type="match status" value="1"/>
</dbReference>
<feature type="binding site" evidence="6">
    <location>
        <position position="256"/>
    </location>
    <ligand>
        <name>substrate</name>
    </ligand>
</feature>
<dbReference type="PANTHER" id="PTHR12544:SF29">
    <property type="entry name" value="GLUTAMINASE"/>
    <property type="match status" value="1"/>
</dbReference>
<evidence type="ECO:0000256" key="2">
    <source>
        <dbReference type="ARBA" id="ARBA00011881"/>
    </source>
</evidence>
<feature type="binding site" evidence="6">
    <location>
        <position position="162"/>
    </location>
    <ligand>
        <name>substrate</name>
    </ligand>
</feature>
<comment type="similarity">
    <text evidence="1 6">Belongs to the glutaminase family.</text>
</comment>
<gene>
    <name evidence="6 7" type="primary">glsA</name>
    <name evidence="7" type="ORF">K5I21_11270</name>
</gene>
<comment type="subunit">
    <text evidence="2 6">Homotetramer.</text>
</comment>
<keyword evidence="6" id="KW-0007">Acetylation</keyword>
<feature type="binding site" evidence="6">
    <location>
        <position position="186"/>
    </location>
    <ligand>
        <name>substrate</name>
    </ligand>
</feature>
<dbReference type="NCBIfam" id="TIGR03814">
    <property type="entry name" value="Gln_ase"/>
    <property type="match status" value="1"/>
</dbReference>
<comment type="catalytic activity">
    <reaction evidence="5 6">
        <text>L-glutamine + H2O = L-glutamate + NH4(+)</text>
        <dbReference type="Rhea" id="RHEA:15889"/>
        <dbReference type="ChEBI" id="CHEBI:15377"/>
        <dbReference type="ChEBI" id="CHEBI:28938"/>
        <dbReference type="ChEBI" id="CHEBI:29985"/>
        <dbReference type="ChEBI" id="CHEBI:58359"/>
        <dbReference type="EC" id="3.5.1.2"/>
    </reaction>
</comment>
<dbReference type="Gene3D" id="3.40.710.10">
    <property type="entry name" value="DD-peptidase/beta-lactamase superfamily"/>
    <property type="match status" value="1"/>
</dbReference>
<dbReference type="GO" id="GO:0004359">
    <property type="term" value="F:glutaminase activity"/>
    <property type="evidence" value="ECO:0007669"/>
    <property type="project" value="UniProtKB-UniRule"/>
</dbReference>
<reference evidence="7" key="1">
    <citation type="journal article" date="2022" name="Cell Host Microbe">
        <title>Colonization of the live biotherapeutic product VE303 and modulation of the microbiota and metabolites in healthy volunteers.</title>
        <authorList>
            <person name="Dsouza M."/>
            <person name="Menon R."/>
            <person name="Crossette E."/>
            <person name="Bhattarai S.K."/>
            <person name="Schneider J."/>
            <person name="Kim Y.G."/>
            <person name="Reddy S."/>
            <person name="Caballero S."/>
            <person name="Felix C."/>
            <person name="Cornacchione L."/>
            <person name="Hendrickson J."/>
            <person name="Watson A.R."/>
            <person name="Minot S.S."/>
            <person name="Greenfield N."/>
            <person name="Schopf L."/>
            <person name="Szabady R."/>
            <person name="Patarroyo J."/>
            <person name="Smith W."/>
            <person name="Harrison P."/>
            <person name="Kuijper E.J."/>
            <person name="Kelly C.P."/>
            <person name="Olle B."/>
            <person name="Bobilev D."/>
            <person name="Silber J.L."/>
            <person name="Bucci V."/>
            <person name="Roberts B."/>
            <person name="Faith J."/>
            <person name="Norman J.M."/>
        </authorList>
    </citation>
    <scope>NUCLEOTIDE SEQUENCE</scope>
    <source>
        <strain evidence="7">VE303-04</strain>
    </source>
</reference>
<evidence type="ECO:0000256" key="1">
    <source>
        <dbReference type="ARBA" id="ARBA00011076"/>
    </source>
</evidence>
<dbReference type="RefSeq" id="WP_021641653.1">
    <property type="nucleotide sequence ID" value="NZ_JADMPA010000088.1"/>
</dbReference>
<dbReference type="Pfam" id="PF04960">
    <property type="entry name" value="Glutaminase"/>
    <property type="match status" value="1"/>
</dbReference>
<sequence>MVQEILEQAMEEGRKEIVHGETASYIPELGNVDKNHLGICIYTAGGEVFSAGDTDVRFTIQSISKVISLAAALEVCGFDKVFAKVGMEPSGDAFNSLVKLDLTSNYPYNPMINSGAIAVASYLMPVVSFEEMLQFSKKLCLDAEIILDEKVFQSEMTHSARNRAIAYLLESKGIIESDVEKSLDLYVKMCSLGVTAKSLAGLGMVLAGGGIHPVTGERLLDADVVRVVKTIMLTCGMYDGSGEFAVHVGIPSKSGVGGGILSVVEKKMGIGIYGPALDQKGNSIAGGSMLRYLSEKLRLHMFAEESI</sequence>
<dbReference type="Proteomes" id="UP001203136">
    <property type="component" value="Unassembled WGS sequence"/>
</dbReference>
<evidence type="ECO:0000256" key="4">
    <source>
        <dbReference type="ARBA" id="ARBA00022801"/>
    </source>
</evidence>
<dbReference type="EMBL" id="JAINVB010000001">
    <property type="protein sequence ID" value="MCK0086439.1"/>
    <property type="molecule type" value="Genomic_DNA"/>
</dbReference>
<dbReference type="PANTHER" id="PTHR12544">
    <property type="entry name" value="GLUTAMINASE"/>
    <property type="match status" value="1"/>
</dbReference>
<evidence type="ECO:0000313" key="8">
    <source>
        <dbReference type="Proteomes" id="UP001203136"/>
    </source>
</evidence>
<keyword evidence="4 6" id="KW-0378">Hydrolase</keyword>
<feature type="binding site" evidence="6">
    <location>
        <position position="155"/>
    </location>
    <ligand>
        <name>substrate</name>
    </ligand>
</feature>
<evidence type="ECO:0000256" key="5">
    <source>
        <dbReference type="ARBA" id="ARBA00049534"/>
    </source>
</evidence>
<organism evidence="7 8">
    <name type="scientific">Clostridium symbiosum</name>
    <name type="common">Bacteroides symbiosus</name>
    <dbReference type="NCBI Taxonomy" id="1512"/>
    <lineage>
        <taxon>Bacteria</taxon>
        <taxon>Bacillati</taxon>
        <taxon>Bacillota</taxon>
        <taxon>Clostridia</taxon>
        <taxon>Lachnospirales</taxon>
        <taxon>Lachnospiraceae</taxon>
        <taxon>Otoolea</taxon>
    </lineage>
</organism>
<proteinExistence type="inferred from homology"/>
<dbReference type="GO" id="GO:0006537">
    <property type="term" value="P:glutamate biosynthetic process"/>
    <property type="evidence" value="ECO:0007669"/>
    <property type="project" value="TreeGrafter"/>
</dbReference>
<protein>
    <recommendedName>
        <fullName evidence="3 6">Glutaminase</fullName>
        <ecNumber evidence="3 6">3.5.1.2</ecNumber>
    </recommendedName>
</protein>
<dbReference type="HAMAP" id="MF_00313">
    <property type="entry name" value="Glutaminase"/>
    <property type="match status" value="1"/>
</dbReference>
<dbReference type="EC" id="3.5.1.2" evidence="3 6"/>
<feature type="binding site" evidence="6">
    <location>
        <position position="62"/>
    </location>
    <ligand>
        <name>substrate</name>
    </ligand>
</feature>
<dbReference type="InterPro" id="IPR012338">
    <property type="entry name" value="Beta-lactam/transpept-like"/>
</dbReference>
<name>A0AAW5F4R3_CLOSY</name>
<feature type="binding site" evidence="6">
    <location>
        <position position="238"/>
    </location>
    <ligand>
        <name>substrate</name>
    </ligand>
</feature>
<feature type="binding site" evidence="6">
    <location>
        <position position="113"/>
    </location>
    <ligand>
        <name>substrate</name>
    </ligand>
</feature>
<accession>A0AAW5F4R3</accession>
<dbReference type="FunFam" id="3.40.710.10:FF:000005">
    <property type="entry name" value="Glutaminase"/>
    <property type="match status" value="1"/>
</dbReference>